<evidence type="ECO:0008006" key="3">
    <source>
        <dbReference type="Google" id="ProtNLM"/>
    </source>
</evidence>
<proteinExistence type="predicted"/>
<feature type="non-terminal residue" evidence="2">
    <location>
        <position position="240"/>
    </location>
</feature>
<dbReference type="AlphaFoldDB" id="X0T8R9"/>
<evidence type="ECO:0000256" key="1">
    <source>
        <dbReference type="SAM" id="MobiDB-lite"/>
    </source>
</evidence>
<feature type="region of interest" description="Disordered" evidence="1">
    <location>
        <begin position="199"/>
        <end position="220"/>
    </location>
</feature>
<dbReference type="EMBL" id="BARS01019350">
    <property type="protein sequence ID" value="GAF89898.1"/>
    <property type="molecule type" value="Genomic_DNA"/>
</dbReference>
<sequence>MSETKGLVISSHYTDRASDPWAKALNGIVPFDFRHNVTGEWVMEYLRTHDPRFLILQSYHGSSSWLQMYSPSLSVFTQPLQARDVWNLYWREQPNKPKPQIVIVEGCETMQRTGLYGVNWVSAFSRADLSDICIFGLHGIDQKDWDDYTQFYEKAFISALARGWPIENCMNDAGMAATREELYVRVAGNTLLSLPITVPLPPPEPEPEPEPVPPPDDDLKEDIRHELIDIEVAVSNIDDT</sequence>
<gene>
    <name evidence="2" type="ORF">S01H1_31366</name>
</gene>
<reference evidence="2" key="1">
    <citation type="journal article" date="2014" name="Front. Microbiol.">
        <title>High frequency of phylogenetically diverse reductive dehalogenase-homologous genes in deep subseafloor sedimentary metagenomes.</title>
        <authorList>
            <person name="Kawai M."/>
            <person name="Futagami T."/>
            <person name="Toyoda A."/>
            <person name="Takaki Y."/>
            <person name="Nishi S."/>
            <person name="Hori S."/>
            <person name="Arai W."/>
            <person name="Tsubouchi T."/>
            <person name="Morono Y."/>
            <person name="Uchiyama I."/>
            <person name="Ito T."/>
            <person name="Fujiyama A."/>
            <person name="Inagaki F."/>
            <person name="Takami H."/>
        </authorList>
    </citation>
    <scope>NUCLEOTIDE SEQUENCE</scope>
    <source>
        <strain evidence="2">Expedition CK06-06</strain>
    </source>
</reference>
<protein>
    <recommendedName>
        <fullName evidence="3">CHAT domain-containing protein</fullName>
    </recommendedName>
</protein>
<evidence type="ECO:0000313" key="2">
    <source>
        <dbReference type="EMBL" id="GAF89898.1"/>
    </source>
</evidence>
<organism evidence="2">
    <name type="scientific">marine sediment metagenome</name>
    <dbReference type="NCBI Taxonomy" id="412755"/>
    <lineage>
        <taxon>unclassified sequences</taxon>
        <taxon>metagenomes</taxon>
        <taxon>ecological metagenomes</taxon>
    </lineage>
</organism>
<accession>X0T8R9</accession>
<name>X0T8R9_9ZZZZ</name>
<feature type="compositionally biased region" description="Acidic residues" evidence="1">
    <location>
        <begin position="205"/>
        <end position="220"/>
    </location>
</feature>
<comment type="caution">
    <text evidence="2">The sequence shown here is derived from an EMBL/GenBank/DDBJ whole genome shotgun (WGS) entry which is preliminary data.</text>
</comment>